<organism evidence="1 2">
    <name type="scientific">Acetobacter pasteurianus</name>
    <name type="common">Acetobacter turbidans</name>
    <dbReference type="NCBI Taxonomy" id="438"/>
    <lineage>
        <taxon>Bacteria</taxon>
        <taxon>Pseudomonadati</taxon>
        <taxon>Pseudomonadota</taxon>
        <taxon>Alphaproteobacteria</taxon>
        <taxon>Acetobacterales</taxon>
        <taxon>Acetobacteraceae</taxon>
        <taxon>Acetobacter</taxon>
    </lineage>
</organism>
<dbReference type="Proteomes" id="UP000093796">
    <property type="component" value="Unassembled WGS sequence"/>
</dbReference>
<dbReference type="OMA" id="HIGNRAY"/>
<dbReference type="GeneID" id="60375106"/>
<proteinExistence type="predicted"/>
<dbReference type="eggNOG" id="ENOG50302XE">
    <property type="taxonomic scope" value="Bacteria"/>
</dbReference>
<comment type="caution">
    <text evidence="1">The sequence shown here is derived from an EMBL/GenBank/DDBJ whole genome shotgun (WGS) entry which is preliminary data.</text>
</comment>
<dbReference type="PATRIC" id="fig|438.15.peg.2082"/>
<name>A0A1A0DAD6_ACEPA</name>
<evidence type="ECO:0000313" key="2">
    <source>
        <dbReference type="Proteomes" id="UP000093796"/>
    </source>
</evidence>
<sequence>MSSHPLAFLRLPNSLLMALDSRAYHFWFQPVHYLARIVHILTMAAFFGLEFLFILAVIQNLDRPTVVRISRFMVKPLHISYALAMISGFALFFYDPMHIGNRAYLSPKLIALVVAGVLAWFGHKSIYWPVMAGRDNELPKWTKAFCVASCVVWTAVIVFSCLNSEGVPKVYLRHYF</sequence>
<reference evidence="1 2" key="1">
    <citation type="submission" date="2016-05" db="EMBL/GenBank/DDBJ databases">
        <title>Genome sequencing of Acetobacter pasteurianus strain SRCM100623.</title>
        <authorList>
            <person name="Song Y.R."/>
        </authorList>
    </citation>
    <scope>NUCLEOTIDE SEQUENCE [LARGE SCALE GENOMIC DNA]</scope>
    <source>
        <strain evidence="1 2">SRCM100623</strain>
    </source>
</reference>
<protein>
    <submittedName>
        <fullName evidence="1">Uncharacterized protein</fullName>
    </submittedName>
</protein>
<dbReference type="EMBL" id="LYUD01000102">
    <property type="protein sequence ID" value="OAZ72243.1"/>
    <property type="molecule type" value="Genomic_DNA"/>
</dbReference>
<gene>
    <name evidence="1" type="ORF">SRCM100623_01875</name>
</gene>
<evidence type="ECO:0000313" key="1">
    <source>
        <dbReference type="EMBL" id="OAZ72243.1"/>
    </source>
</evidence>
<dbReference type="RefSeq" id="WP_003626835.1">
    <property type="nucleotide sequence ID" value="NZ_BSCN01000012.1"/>
</dbReference>
<dbReference type="AlphaFoldDB" id="A0A1A0DAD6"/>
<dbReference type="OrthoDB" id="7218080at2"/>
<accession>A0A1A0DAD6</accession>